<reference evidence="3" key="1">
    <citation type="submission" date="2025-08" db="UniProtKB">
        <authorList>
            <consortium name="RefSeq"/>
        </authorList>
    </citation>
    <scope>IDENTIFICATION</scope>
    <source>
        <tissue evidence="3">Whole body</tissue>
    </source>
</reference>
<dbReference type="Proteomes" id="UP000694846">
    <property type="component" value="Unplaced"/>
</dbReference>
<dbReference type="GeneID" id="112694086"/>
<organism evidence="2 3">
    <name type="scientific">Sipha flava</name>
    <name type="common">yellow sugarcane aphid</name>
    <dbReference type="NCBI Taxonomy" id="143950"/>
    <lineage>
        <taxon>Eukaryota</taxon>
        <taxon>Metazoa</taxon>
        <taxon>Ecdysozoa</taxon>
        <taxon>Arthropoda</taxon>
        <taxon>Hexapoda</taxon>
        <taxon>Insecta</taxon>
        <taxon>Pterygota</taxon>
        <taxon>Neoptera</taxon>
        <taxon>Paraneoptera</taxon>
        <taxon>Hemiptera</taxon>
        <taxon>Sternorrhyncha</taxon>
        <taxon>Aphidomorpha</taxon>
        <taxon>Aphidoidea</taxon>
        <taxon>Aphididae</taxon>
        <taxon>Sipha</taxon>
    </lineage>
</organism>
<evidence type="ECO:0000256" key="1">
    <source>
        <dbReference type="SAM" id="SignalP"/>
    </source>
</evidence>
<gene>
    <name evidence="3" type="primary">LOC112694086</name>
</gene>
<dbReference type="Gene3D" id="1.20.120.20">
    <property type="entry name" value="Apolipoprotein"/>
    <property type="match status" value="1"/>
</dbReference>
<dbReference type="RefSeq" id="XP_025425233.1">
    <property type="nucleotide sequence ID" value="XM_025569448.1"/>
</dbReference>
<feature type="chain" id="PRO_5034136743" evidence="1">
    <location>
        <begin position="23"/>
        <end position="176"/>
    </location>
</feature>
<proteinExistence type="predicted"/>
<keyword evidence="1" id="KW-0732">Signal</keyword>
<dbReference type="AlphaFoldDB" id="A0A8B8GQ82"/>
<accession>A0A8B8GQ82</accession>
<sequence length="176" mass="19769">MVAFKIIFAVALVSVAIVQINGKPTEMKDQVSEWTAPFEALFKNINQTVSNIVNEKSTKSGLNTFAENLKSELSSLSKSLESKSGVSDMVKEATKQWHQTVETYSKNIPEELNVKKINEKFEETLKHITQNASELSKKAQGNVEVEKTVQEFAKKQIDGFMELLKTVQSQVNEKKD</sequence>
<keyword evidence="2" id="KW-1185">Reference proteome</keyword>
<protein>
    <submittedName>
        <fullName evidence="3">Uncharacterized protein LOC112694086</fullName>
    </submittedName>
</protein>
<feature type="signal peptide" evidence="1">
    <location>
        <begin position="1"/>
        <end position="22"/>
    </location>
</feature>
<dbReference type="OrthoDB" id="6622710at2759"/>
<name>A0A8B8GQ82_9HEMI</name>
<evidence type="ECO:0000313" key="3">
    <source>
        <dbReference type="RefSeq" id="XP_025425233.1"/>
    </source>
</evidence>
<evidence type="ECO:0000313" key="2">
    <source>
        <dbReference type="Proteomes" id="UP000694846"/>
    </source>
</evidence>